<gene>
    <name evidence="18" type="ORF">PMIN01_06183</name>
</gene>
<dbReference type="PANTHER" id="PTHR11477:SF0">
    <property type="entry name" value="IP08861P-RELATED"/>
    <property type="match status" value="1"/>
</dbReference>
<dbReference type="InterPro" id="IPR003618">
    <property type="entry name" value="TFIIS_cen_dom"/>
</dbReference>
<feature type="domain" description="TFIIS-type" evidence="15">
    <location>
        <begin position="266"/>
        <end position="306"/>
    </location>
</feature>
<dbReference type="InterPro" id="IPR035100">
    <property type="entry name" value="TF_IIS-typ"/>
</dbReference>
<evidence type="ECO:0000256" key="13">
    <source>
        <dbReference type="RuleBase" id="RU368078"/>
    </source>
</evidence>
<evidence type="ECO:0000256" key="10">
    <source>
        <dbReference type="ARBA" id="ARBA00025408"/>
    </source>
</evidence>
<dbReference type="InterPro" id="IPR006289">
    <property type="entry name" value="TFSII"/>
</dbReference>
<dbReference type="OrthoDB" id="44867at2759"/>
<feature type="compositionally biased region" description="Basic and acidic residues" evidence="14">
    <location>
        <begin position="127"/>
        <end position="138"/>
    </location>
</feature>
<dbReference type="SMART" id="SM00510">
    <property type="entry name" value="TFS2M"/>
    <property type="match status" value="1"/>
</dbReference>
<comment type="subcellular location">
    <subcellularLocation>
        <location evidence="1 12 13">Nucleus</location>
    </subcellularLocation>
</comment>
<dbReference type="FunFam" id="1.20.930.10:FF:000007">
    <property type="entry name" value="Transcription elongation factor S-II"/>
    <property type="match status" value="1"/>
</dbReference>
<dbReference type="Pfam" id="PF01096">
    <property type="entry name" value="Zn_ribbon_TFIIS"/>
    <property type="match status" value="1"/>
</dbReference>
<comment type="function">
    <text evidence="10">Necessary for efficient RNA polymerase II transcription elongation past template-encoded arresting sites. The arresting sites in DNA have the property of trapping a certain fraction of elongating RNA polymerases that pass through, resulting in locked ternary complexes. Cleavage of the nascent transcript by S-II allows the resumption of elongation from the new 3'-terminus.</text>
</comment>
<dbReference type="Pfam" id="PF07500">
    <property type="entry name" value="TFIIS_M"/>
    <property type="match status" value="1"/>
</dbReference>
<dbReference type="SUPFAM" id="SSF46942">
    <property type="entry name" value="Elongation factor TFIIS domain 2"/>
    <property type="match status" value="1"/>
</dbReference>
<dbReference type="SUPFAM" id="SSF47676">
    <property type="entry name" value="Conserved domain common to transcription factors TFIIS, elongin A, CRSP70"/>
    <property type="match status" value="1"/>
</dbReference>
<keyword evidence="3 13" id="KW-0479">Metal-binding</keyword>
<keyword evidence="5 13" id="KW-0862">Zinc</keyword>
<sequence>MDHKEVALRGKSISKAIEAKEPSSSILKLLNELKDGIRPTEDLLRQTKIGVTVNKLRQHADPAVASLATRMVTKWREDVKNSKGVASRPKPSSASNGTSSPAPVPSKTASPAAPTSAPAAAKPKHGVAPEKRNAKTDNIKYQVTGDEQRDNCVRLMYDGLAYMSDESPADILTTARAVENAAYDGAGSRVNDAYKAKIKSLFSNLKNKSSVHLRKRVQSGEITPKRFATMTHEEMKSDERKAADEKLEKENMNNAMVAQVEKSISKEFQCGKCKKRMVSYSQAQTRSADEPMTTFCECMNCGNRWKFS</sequence>
<dbReference type="Proteomes" id="UP000756921">
    <property type="component" value="Unassembled WGS sequence"/>
</dbReference>
<keyword evidence="18" id="KW-0251">Elongation factor</keyword>
<dbReference type="GO" id="GO:0000977">
    <property type="term" value="F:RNA polymerase II transcription regulatory region sequence-specific DNA binding"/>
    <property type="evidence" value="ECO:0007669"/>
    <property type="project" value="TreeGrafter"/>
</dbReference>
<dbReference type="InterPro" id="IPR001222">
    <property type="entry name" value="Znf_TFIIS"/>
</dbReference>
<dbReference type="AlphaFoldDB" id="A0A9P6KQY7"/>
<dbReference type="FunFam" id="2.20.25.10:FF:000001">
    <property type="entry name" value="Probable Transcription elongation factor S-II"/>
    <property type="match status" value="1"/>
</dbReference>
<dbReference type="PROSITE" id="PS51133">
    <property type="entry name" value="ZF_TFIIS_2"/>
    <property type="match status" value="1"/>
</dbReference>
<dbReference type="InterPro" id="IPR036575">
    <property type="entry name" value="TFIIS_cen_dom_sf"/>
</dbReference>
<evidence type="ECO:0000256" key="14">
    <source>
        <dbReference type="SAM" id="MobiDB-lite"/>
    </source>
</evidence>
<evidence type="ECO:0000256" key="12">
    <source>
        <dbReference type="PROSITE-ProRule" id="PRU00649"/>
    </source>
</evidence>
<dbReference type="InterPro" id="IPR003617">
    <property type="entry name" value="TFIIS/CRSP70_N_sub"/>
</dbReference>
<dbReference type="Pfam" id="PF08711">
    <property type="entry name" value="Med26"/>
    <property type="match status" value="1"/>
</dbReference>
<evidence type="ECO:0000259" key="16">
    <source>
        <dbReference type="PROSITE" id="PS51319"/>
    </source>
</evidence>
<dbReference type="PANTHER" id="PTHR11477">
    <property type="entry name" value="TRANSCRIPTION FACTOR S-II ZINC FINGER DOMAIN-CONTAINING PROTEIN"/>
    <property type="match status" value="1"/>
</dbReference>
<evidence type="ECO:0000256" key="3">
    <source>
        <dbReference type="ARBA" id="ARBA00022723"/>
    </source>
</evidence>
<dbReference type="GO" id="GO:0001139">
    <property type="term" value="F:RNA polymerase II complex recruiting activity"/>
    <property type="evidence" value="ECO:0007669"/>
    <property type="project" value="TreeGrafter"/>
</dbReference>
<dbReference type="PROSITE" id="PS51319">
    <property type="entry name" value="TFIIS_N"/>
    <property type="match status" value="1"/>
</dbReference>
<dbReference type="PIRSF" id="PIRSF006704">
    <property type="entry name" value="TF_IIS"/>
    <property type="match status" value="1"/>
</dbReference>
<evidence type="ECO:0000256" key="4">
    <source>
        <dbReference type="ARBA" id="ARBA00022771"/>
    </source>
</evidence>
<dbReference type="SMART" id="SM00440">
    <property type="entry name" value="ZnF_C2C2"/>
    <property type="match status" value="1"/>
</dbReference>
<dbReference type="InterPro" id="IPR035441">
    <property type="entry name" value="TFIIS/LEDGF_dom_sf"/>
</dbReference>
<keyword evidence="8 13" id="KW-0804">Transcription</keyword>
<dbReference type="GO" id="GO:0006368">
    <property type="term" value="P:transcription elongation by RNA polymerase II"/>
    <property type="evidence" value="ECO:0007669"/>
    <property type="project" value="InterPro"/>
</dbReference>
<dbReference type="GO" id="GO:0006362">
    <property type="term" value="P:transcription elongation by RNA polymerase I"/>
    <property type="evidence" value="ECO:0007669"/>
    <property type="project" value="TreeGrafter"/>
</dbReference>
<dbReference type="SUPFAM" id="SSF57783">
    <property type="entry name" value="Zinc beta-ribbon"/>
    <property type="match status" value="1"/>
</dbReference>
<dbReference type="GO" id="GO:0031564">
    <property type="term" value="P:transcription antitermination"/>
    <property type="evidence" value="ECO:0007669"/>
    <property type="project" value="TreeGrafter"/>
</dbReference>
<keyword evidence="18" id="KW-0648">Protein biosynthesis</keyword>
<dbReference type="FunFam" id="1.10.472.30:FF:000003">
    <property type="entry name" value="Transcription elongation factor S-II"/>
    <property type="match status" value="1"/>
</dbReference>
<evidence type="ECO:0000259" key="17">
    <source>
        <dbReference type="PROSITE" id="PS51321"/>
    </source>
</evidence>
<comment type="similarity">
    <text evidence="2 13">Belongs to the TFS-II family.</text>
</comment>
<dbReference type="EMBL" id="WJXW01000005">
    <property type="protein sequence ID" value="KAF9736268.1"/>
    <property type="molecule type" value="Genomic_DNA"/>
</dbReference>
<evidence type="ECO:0000256" key="1">
    <source>
        <dbReference type="ARBA" id="ARBA00004123"/>
    </source>
</evidence>
<dbReference type="GO" id="GO:0003746">
    <property type="term" value="F:translation elongation factor activity"/>
    <property type="evidence" value="ECO:0007669"/>
    <property type="project" value="UniProtKB-KW"/>
</dbReference>
<evidence type="ECO:0000256" key="11">
    <source>
        <dbReference type="PROSITE-ProRule" id="PRU00472"/>
    </source>
</evidence>
<dbReference type="PROSITE" id="PS00466">
    <property type="entry name" value="ZF_TFIIS_1"/>
    <property type="match status" value="1"/>
</dbReference>
<feature type="compositionally biased region" description="Low complexity" evidence="14">
    <location>
        <begin position="98"/>
        <end position="121"/>
    </location>
</feature>
<feature type="region of interest" description="Disordered" evidence="14">
    <location>
        <begin position="78"/>
        <end position="143"/>
    </location>
</feature>
<keyword evidence="19" id="KW-1185">Reference proteome</keyword>
<evidence type="ECO:0000256" key="6">
    <source>
        <dbReference type="ARBA" id="ARBA00023015"/>
    </source>
</evidence>
<keyword evidence="4 11" id="KW-0863">Zinc-finger</keyword>
<dbReference type="Gene3D" id="2.20.25.10">
    <property type="match status" value="1"/>
</dbReference>
<dbReference type="NCBIfam" id="TIGR01385">
    <property type="entry name" value="TFSII"/>
    <property type="match status" value="1"/>
</dbReference>
<feature type="domain" description="TFIIS N-terminal" evidence="16">
    <location>
        <begin position="4"/>
        <end position="82"/>
    </location>
</feature>
<dbReference type="SMART" id="SM00509">
    <property type="entry name" value="TFS2N"/>
    <property type="match status" value="1"/>
</dbReference>
<accession>A0A9P6KQY7</accession>
<comment type="caution">
    <text evidence="18">The sequence shown here is derived from an EMBL/GenBank/DDBJ whole genome shotgun (WGS) entry which is preliminary data.</text>
</comment>
<reference evidence="18" key="1">
    <citation type="journal article" date="2020" name="Mol. Plant Microbe Interact.">
        <title>Genome Sequence of the Biocontrol Agent Coniothyrium minitans strain Conio (IMI 134523).</title>
        <authorList>
            <person name="Patel D."/>
            <person name="Shittu T.A."/>
            <person name="Baroncelli R."/>
            <person name="Muthumeenakshi S."/>
            <person name="Osborne T.H."/>
            <person name="Janganan T.K."/>
            <person name="Sreenivasaprasad S."/>
        </authorList>
    </citation>
    <scope>NUCLEOTIDE SEQUENCE</scope>
    <source>
        <strain evidence="18">Conio</strain>
    </source>
</reference>
<keyword evidence="9 12" id="KW-0539">Nucleus</keyword>
<dbReference type="GO" id="GO:0008270">
    <property type="term" value="F:zinc ion binding"/>
    <property type="evidence" value="ECO:0007669"/>
    <property type="project" value="UniProtKB-UniRule"/>
</dbReference>
<dbReference type="InterPro" id="IPR017923">
    <property type="entry name" value="TFIIS_N"/>
</dbReference>
<evidence type="ECO:0000313" key="19">
    <source>
        <dbReference type="Proteomes" id="UP000756921"/>
    </source>
</evidence>
<dbReference type="PROSITE" id="PS51321">
    <property type="entry name" value="TFIIS_CENTRAL"/>
    <property type="match status" value="1"/>
</dbReference>
<dbReference type="Gene3D" id="1.20.930.10">
    <property type="entry name" value="Conserved domain common to transcription factors TFIIS, elongin A, CRSP70"/>
    <property type="match status" value="1"/>
</dbReference>
<dbReference type="Gene3D" id="1.10.472.30">
    <property type="entry name" value="Transcription elongation factor S-II, central domain"/>
    <property type="match status" value="1"/>
</dbReference>
<protein>
    <recommendedName>
        <fullName evidence="13">Transcription elongation factor</fullName>
    </recommendedName>
</protein>
<evidence type="ECO:0000259" key="15">
    <source>
        <dbReference type="PROSITE" id="PS51133"/>
    </source>
</evidence>
<evidence type="ECO:0000313" key="18">
    <source>
        <dbReference type="EMBL" id="KAF9736268.1"/>
    </source>
</evidence>
<evidence type="ECO:0000256" key="8">
    <source>
        <dbReference type="ARBA" id="ARBA00023163"/>
    </source>
</evidence>
<dbReference type="CDD" id="cd13749">
    <property type="entry name" value="Zn-ribbon_TFIIS"/>
    <property type="match status" value="1"/>
</dbReference>
<dbReference type="CDD" id="cd00183">
    <property type="entry name" value="TFIIS_I"/>
    <property type="match status" value="1"/>
</dbReference>
<name>A0A9P6KQY7_9PLEO</name>
<evidence type="ECO:0000256" key="7">
    <source>
        <dbReference type="ARBA" id="ARBA00023125"/>
    </source>
</evidence>
<proteinExistence type="inferred from homology"/>
<keyword evidence="6 13" id="KW-0805">Transcription regulation</keyword>
<dbReference type="GO" id="GO:0031440">
    <property type="term" value="P:regulation of mRNA 3'-end processing"/>
    <property type="evidence" value="ECO:0007669"/>
    <property type="project" value="TreeGrafter"/>
</dbReference>
<feature type="domain" description="TFIIS central" evidence="17">
    <location>
        <begin position="148"/>
        <end position="263"/>
    </location>
</feature>
<organism evidence="18 19">
    <name type="scientific">Paraphaeosphaeria minitans</name>
    <dbReference type="NCBI Taxonomy" id="565426"/>
    <lineage>
        <taxon>Eukaryota</taxon>
        <taxon>Fungi</taxon>
        <taxon>Dikarya</taxon>
        <taxon>Ascomycota</taxon>
        <taxon>Pezizomycotina</taxon>
        <taxon>Dothideomycetes</taxon>
        <taxon>Pleosporomycetidae</taxon>
        <taxon>Pleosporales</taxon>
        <taxon>Massarineae</taxon>
        <taxon>Didymosphaeriaceae</taxon>
        <taxon>Paraphaeosphaeria</taxon>
    </lineage>
</organism>
<evidence type="ECO:0000256" key="9">
    <source>
        <dbReference type="ARBA" id="ARBA00023242"/>
    </source>
</evidence>
<evidence type="ECO:0000256" key="5">
    <source>
        <dbReference type="ARBA" id="ARBA00022833"/>
    </source>
</evidence>
<keyword evidence="7 13" id="KW-0238">DNA-binding</keyword>
<dbReference type="GO" id="GO:0005634">
    <property type="term" value="C:nucleus"/>
    <property type="evidence" value="ECO:0007669"/>
    <property type="project" value="UniProtKB-SubCell"/>
</dbReference>
<evidence type="ECO:0000256" key="2">
    <source>
        <dbReference type="ARBA" id="ARBA00009647"/>
    </source>
</evidence>